<sequence length="139" mass="15355">MRYVVEAAALIDDNGGFHPRRTHWWWAAGAGTLTDGRAAAWNAVVGLNDRPPNDENTLWIDGVPQQTGLVSISRDLRSTTFDGGRVLSFTTDVERLRRMNFVVLRSTYRSPFGTFSGTLPGGLELAEGYGVMEDHSAVW</sequence>
<dbReference type="EMBL" id="BAABAB010000027">
    <property type="protein sequence ID" value="GAA3631024.1"/>
    <property type="molecule type" value="Genomic_DNA"/>
</dbReference>
<name>A0ABP7AFF6_9ACTN</name>
<keyword evidence="2" id="KW-1185">Reference proteome</keyword>
<proteinExistence type="predicted"/>
<accession>A0ABP7AFF6</accession>
<gene>
    <name evidence="1" type="ORF">GCM10022236_36990</name>
</gene>
<evidence type="ECO:0000313" key="1">
    <source>
        <dbReference type="EMBL" id="GAA3631024.1"/>
    </source>
</evidence>
<dbReference type="PANTHER" id="PTHR35868">
    <property type="entry name" value="DUF2804 DOMAIN-CONTAINING PROTEIN-RELATED"/>
    <property type="match status" value="1"/>
</dbReference>
<comment type="caution">
    <text evidence="1">The sequence shown here is derived from an EMBL/GenBank/DDBJ whole genome shotgun (WGS) entry which is preliminary data.</text>
</comment>
<dbReference type="Pfam" id="PF10974">
    <property type="entry name" value="DUF2804"/>
    <property type="match status" value="1"/>
</dbReference>
<evidence type="ECO:0000313" key="2">
    <source>
        <dbReference type="Proteomes" id="UP001501490"/>
    </source>
</evidence>
<organism evidence="1 2">
    <name type="scientific">Microlunatus ginsengisoli</name>
    <dbReference type="NCBI Taxonomy" id="363863"/>
    <lineage>
        <taxon>Bacteria</taxon>
        <taxon>Bacillati</taxon>
        <taxon>Actinomycetota</taxon>
        <taxon>Actinomycetes</taxon>
        <taxon>Propionibacteriales</taxon>
        <taxon>Propionibacteriaceae</taxon>
        <taxon>Microlunatus</taxon>
    </lineage>
</organism>
<dbReference type="PANTHER" id="PTHR35868:SF4">
    <property type="entry name" value="DUF2804 DOMAIN-CONTAINING PROTEIN"/>
    <property type="match status" value="1"/>
</dbReference>
<dbReference type="InterPro" id="IPR021243">
    <property type="entry name" value="DUF2804"/>
</dbReference>
<evidence type="ECO:0008006" key="3">
    <source>
        <dbReference type="Google" id="ProtNLM"/>
    </source>
</evidence>
<dbReference type="Proteomes" id="UP001501490">
    <property type="component" value="Unassembled WGS sequence"/>
</dbReference>
<protein>
    <recommendedName>
        <fullName evidence="3">DUF2804 family protein</fullName>
    </recommendedName>
</protein>
<reference evidence="2" key="1">
    <citation type="journal article" date="2019" name="Int. J. Syst. Evol. Microbiol.">
        <title>The Global Catalogue of Microorganisms (GCM) 10K type strain sequencing project: providing services to taxonomists for standard genome sequencing and annotation.</title>
        <authorList>
            <consortium name="The Broad Institute Genomics Platform"/>
            <consortium name="The Broad Institute Genome Sequencing Center for Infectious Disease"/>
            <person name="Wu L."/>
            <person name="Ma J."/>
        </authorList>
    </citation>
    <scope>NUCLEOTIDE SEQUENCE [LARGE SCALE GENOMIC DNA]</scope>
    <source>
        <strain evidence="2">JCM 16929</strain>
    </source>
</reference>